<proteinExistence type="predicted"/>
<dbReference type="Proteomes" id="UP001153069">
    <property type="component" value="Unassembled WGS sequence"/>
</dbReference>
<gene>
    <name evidence="1" type="ORF">SEMRO_1357_G265740.1</name>
</gene>
<evidence type="ECO:0000313" key="1">
    <source>
        <dbReference type="EMBL" id="CAB9522920.1"/>
    </source>
</evidence>
<dbReference type="AlphaFoldDB" id="A0A9N8EQN5"/>
<organism evidence="1 2">
    <name type="scientific">Seminavis robusta</name>
    <dbReference type="NCBI Taxonomy" id="568900"/>
    <lineage>
        <taxon>Eukaryota</taxon>
        <taxon>Sar</taxon>
        <taxon>Stramenopiles</taxon>
        <taxon>Ochrophyta</taxon>
        <taxon>Bacillariophyta</taxon>
        <taxon>Bacillariophyceae</taxon>
        <taxon>Bacillariophycidae</taxon>
        <taxon>Naviculales</taxon>
        <taxon>Naviculaceae</taxon>
        <taxon>Seminavis</taxon>
    </lineage>
</organism>
<protein>
    <submittedName>
        <fullName evidence="1">Uncharacterized protein</fullName>
    </submittedName>
</protein>
<reference evidence="1" key="1">
    <citation type="submission" date="2020-06" db="EMBL/GenBank/DDBJ databases">
        <authorList>
            <consortium name="Plant Systems Biology data submission"/>
        </authorList>
    </citation>
    <scope>NUCLEOTIDE SEQUENCE</scope>
    <source>
        <strain evidence="1">D6</strain>
    </source>
</reference>
<name>A0A9N8EQN5_9STRA</name>
<sequence>MMLLSTSRRRLYASLLGTISLSLVLIPVRCLVVTVPSLDTMASRLGEESANLLNYRVAVGDKESPFQMKDMHVQLSDSLSLDRKKHSTGIYDCRLLEKPTFINDKGEQPIALESGGWEITWGPNSPHGHLVCSFVSPEQVKRNEGATLEKGRFFIRHRVWTSKTLESERERRRGIQSEAAKLLDDRDQKVKQITDTNDSLASKTWSYAQAAKTMGTYRDLGVYEARFVPLYDDQVLELIKDDCILSSRGQVFQVQSRRQGPVNIGESRVEFLKKRV</sequence>
<keyword evidence="2" id="KW-1185">Reference proteome</keyword>
<comment type="caution">
    <text evidence="1">The sequence shown here is derived from an EMBL/GenBank/DDBJ whole genome shotgun (WGS) entry which is preliminary data.</text>
</comment>
<evidence type="ECO:0000313" key="2">
    <source>
        <dbReference type="Proteomes" id="UP001153069"/>
    </source>
</evidence>
<dbReference type="EMBL" id="CAICTM010001355">
    <property type="protein sequence ID" value="CAB9522920.1"/>
    <property type="molecule type" value="Genomic_DNA"/>
</dbReference>
<accession>A0A9N8EQN5</accession>